<organism evidence="15 16">
    <name type="scientific">Chromobacterium sphagni</name>
    <dbReference type="NCBI Taxonomy" id="1903179"/>
    <lineage>
        <taxon>Bacteria</taxon>
        <taxon>Pseudomonadati</taxon>
        <taxon>Pseudomonadota</taxon>
        <taxon>Betaproteobacteria</taxon>
        <taxon>Neisseriales</taxon>
        <taxon>Chromobacteriaceae</taxon>
        <taxon>Chromobacterium</taxon>
    </lineage>
</organism>
<name>A0ABX3CAL7_9NEIS</name>
<evidence type="ECO:0000256" key="6">
    <source>
        <dbReference type="ARBA" id="ARBA00022692"/>
    </source>
</evidence>
<evidence type="ECO:0000256" key="2">
    <source>
        <dbReference type="ARBA" id="ARBA00004651"/>
    </source>
</evidence>
<feature type="transmembrane region" description="Helical" evidence="13">
    <location>
        <begin position="38"/>
        <end position="58"/>
    </location>
</feature>
<evidence type="ECO:0000256" key="9">
    <source>
        <dbReference type="ARBA" id="ARBA00022989"/>
    </source>
</evidence>
<feature type="transmembrane region" description="Helical" evidence="13">
    <location>
        <begin position="140"/>
        <end position="160"/>
    </location>
</feature>
<keyword evidence="16" id="KW-1185">Reference proteome</keyword>
<evidence type="ECO:0000256" key="12">
    <source>
        <dbReference type="ARBA" id="ARBA00037975"/>
    </source>
</evidence>
<keyword evidence="7" id="KW-0479">Metal-binding</keyword>
<keyword evidence="11 13" id="KW-0472">Membrane</keyword>
<dbReference type="PANTHER" id="PTHR30529:SF1">
    <property type="entry name" value="CYTOCHROME B561 HOMOLOG 2"/>
    <property type="match status" value="1"/>
</dbReference>
<keyword evidence="6 13" id="KW-0812">Transmembrane</keyword>
<evidence type="ECO:0000313" key="16">
    <source>
        <dbReference type="Proteomes" id="UP000180280"/>
    </source>
</evidence>
<accession>A0ABX3CAL7</accession>
<protein>
    <submittedName>
        <fullName evidence="15">Cytochrome B</fullName>
    </submittedName>
</protein>
<sequence length="178" mass="20093">MSKKNHYPWSISMLHWLLALLVIANFVLGWMLDDAENLMAAHKSIGTLILLLMLIRVANKARLRHRLPASVNPAGSVQYMIEKLVHGLLYLCLFAVPLLGWLKTNAAGHELNIFDMFSLPTLVSKSHNLSMLFGEMHETLATLFAILIALHVAAALWHHFSRLDGGLVRILPLRNFKR</sequence>
<feature type="transmembrane region" description="Helical" evidence="13">
    <location>
        <begin position="84"/>
        <end position="102"/>
    </location>
</feature>
<evidence type="ECO:0000256" key="13">
    <source>
        <dbReference type="SAM" id="Phobius"/>
    </source>
</evidence>
<evidence type="ECO:0000256" key="5">
    <source>
        <dbReference type="ARBA" id="ARBA00022617"/>
    </source>
</evidence>
<feature type="domain" description="Cytochrome b561 bacterial/Ni-hydrogenase" evidence="14">
    <location>
        <begin position="6"/>
        <end position="171"/>
    </location>
</feature>
<evidence type="ECO:0000256" key="7">
    <source>
        <dbReference type="ARBA" id="ARBA00022723"/>
    </source>
</evidence>
<dbReference type="Pfam" id="PF01292">
    <property type="entry name" value="Ni_hydr_CYTB"/>
    <property type="match status" value="1"/>
</dbReference>
<evidence type="ECO:0000256" key="10">
    <source>
        <dbReference type="ARBA" id="ARBA00023004"/>
    </source>
</evidence>
<keyword evidence="10" id="KW-0408">Iron</keyword>
<keyword evidence="5" id="KW-0349">Heme</keyword>
<evidence type="ECO:0000256" key="3">
    <source>
        <dbReference type="ARBA" id="ARBA00022448"/>
    </source>
</evidence>
<evidence type="ECO:0000313" key="15">
    <source>
        <dbReference type="EMBL" id="OHX19184.1"/>
    </source>
</evidence>
<comment type="subcellular location">
    <subcellularLocation>
        <location evidence="2">Cell membrane</location>
        <topology evidence="2">Multi-pass membrane protein</topology>
    </subcellularLocation>
</comment>
<keyword evidence="3" id="KW-0813">Transport</keyword>
<dbReference type="InterPro" id="IPR052168">
    <property type="entry name" value="Cytochrome_b561_oxidase"/>
</dbReference>
<evidence type="ECO:0000256" key="11">
    <source>
        <dbReference type="ARBA" id="ARBA00023136"/>
    </source>
</evidence>
<evidence type="ECO:0000256" key="1">
    <source>
        <dbReference type="ARBA" id="ARBA00001970"/>
    </source>
</evidence>
<comment type="similarity">
    <text evidence="12">Belongs to the cytochrome b561 family.</text>
</comment>
<keyword evidence="4" id="KW-1003">Cell membrane</keyword>
<proteinExistence type="inferred from homology"/>
<reference evidence="15 16" key="1">
    <citation type="submission" date="2016-09" db="EMBL/GenBank/DDBJ databases">
        <title>Chromobacterium muskegensis sp. nov., an insecticidal bacterium isolated from Sphagnum bogs.</title>
        <authorList>
            <person name="Sparks M.E."/>
            <person name="Blackburn M.B."/>
            <person name="Gundersen-Rindal D.E."/>
            <person name="Mitchell A."/>
            <person name="Farrar R."/>
            <person name="Kuhar D."/>
        </authorList>
    </citation>
    <scope>NUCLEOTIDE SEQUENCE [LARGE SCALE GENOMIC DNA]</scope>
    <source>
        <strain evidence="15 16">14B-1</strain>
    </source>
</reference>
<dbReference type="Proteomes" id="UP000180280">
    <property type="component" value="Unassembled WGS sequence"/>
</dbReference>
<evidence type="ECO:0000256" key="4">
    <source>
        <dbReference type="ARBA" id="ARBA00022475"/>
    </source>
</evidence>
<dbReference type="EMBL" id="MKCT01000042">
    <property type="protein sequence ID" value="OHX19184.1"/>
    <property type="molecule type" value="Genomic_DNA"/>
</dbReference>
<evidence type="ECO:0000259" key="14">
    <source>
        <dbReference type="Pfam" id="PF01292"/>
    </source>
</evidence>
<keyword evidence="9 13" id="KW-1133">Transmembrane helix</keyword>
<evidence type="ECO:0000256" key="8">
    <source>
        <dbReference type="ARBA" id="ARBA00022982"/>
    </source>
</evidence>
<dbReference type="RefSeq" id="WP_071113826.1">
    <property type="nucleotide sequence ID" value="NZ_MKCT01000042.1"/>
</dbReference>
<keyword evidence="8" id="KW-0249">Electron transport</keyword>
<comment type="caution">
    <text evidence="15">The sequence shown here is derived from an EMBL/GenBank/DDBJ whole genome shotgun (WGS) entry which is preliminary data.</text>
</comment>
<comment type="cofactor">
    <cofactor evidence="1">
        <name>heme b</name>
        <dbReference type="ChEBI" id="CHEBI:60344"/>
    </cofactor>
</comment>
<gene>
    <name evidence="15" type="ORF">BI344_18910</name>
</gene>
<dbReference type="InterPro" id="IPR016174">
    <property type="entry name" value="Di-haem_cyt_TM"/>
</dbReference>
<feature type="transmembrane region" description="Helical" evidence="13">
    <location>
        <begin position="12"/>
        <end position="32"/>
    </location>
</feature>
<dbReference type="InterPro" id="IPR011577">
    <property type="entry name" value="Cyt_b561_bac/Ni-Hgenase"/>
</dbReference>
<dbReference type="PANTHER" id="PTHR30529">
    <property type="entry name" value="CYTOCHROME B561"/>
    <property type="match status" value="1"/>
</dbReference>
<dbReference type="SUPFAM" id="SSF81342">
    <property type="entry name" value="Transmembrane di-heme cytochromes"/>
    <property type="match status" value="1"/>
</dbReference>